<dbReference type="InParanoid" id="A0A7M7M5G5"/>
<dbReference type="KEGG" id="vde:111245907"/>
<feature type="compositionally biased region" description="Polar residues" evidence="7">
    <location>
        <begin position="391"/>
        <end position="406"/>
    </location>
</feature>
<keyword evidence="5" id="KW-0833">Ubl conjugation pathway</keyword>
<feature type="compositionally biased region" description="Low complexity" evidence="7">
    <location>
        <begin position="24"/>
        <end position="44"/>
    </location>
</feature>
<feature type="region of interest" description="Disordered" evidence="7">
    <location>
        <begin position="391"/>
        <end position="438"/>
    </location>
</feature>
<feature type="compositionally biased region" description="Polar residues" evidence="7">
    <location>
        <begin position="414"/>
        <end position="438"/>
    </location>
</feature>
<evidence type="ECO:0000256" key="3">
    <source>
        <dbReference type="ARBA" id="ARBA00022737"/>
    </source>
</evidence>
<dbReference type="InterPro" id="IPR044066">
    <property type="entry name" value="TRIAD_supradom"/>
</dbReference>
<evidence type="ECO:0000256" key="1">
    <source>
        <dbReference type="ARBA" id="ARBA00022679"/>
    </source>
</evidence>
<evidence type="ECO:0000259" key="9">
    <source>
        <dbReference type="PROSITE" id="PS51873"/>
    </source>
</evidence>
<keyword evidence="2" id="KW-0479">Metal-binding</keyword>
<dbReference type="AlphaFoldDB" id="A0A7M7M5G5"/>
<evidence type="ECO:0000313" key="10">
    <source>
        <dbReference type="EnsemblMetazoa" id="XP_022650637"/>
    </source>
</evidence>
<dbReference type="EnsemblMetazoa" id="XM_022794902">
    <property type="protein sequence ID" value="XP_022650637"/>
    <property type="gene ID" value="LOC111245907"/>
</dbReference>
<keyword evidence="4" id="KW-0863">Zinc-finger</keyword>
<keyword evidence="6" id="KW-0862">Zinc</keyword>
<name>A0A7M7M5G5_VARDE</name>
<keyword evidence="8" id="KW-0812">Transmembrane</keyword>
<evidence type="ECO:0000256" key="5">
    <source>
        <dbReference type="ARBA" id="ARBA00022786"/>
    </source>
</evidence>
<feature type="transmembrane region" description="Helical" evidence="8">
    <location>
        <begin position="349"/>
        <end position="375"/>
    </location>
</feature>
<accession>A0A7M7M5G5</accession>
<evidence type="ECO:0000256" key="8">
    <source>
        <dbReference type="SAM" id="Phobius"/>
    </source>
</evidence>
<dbReference type="InterPro" id="IPR031127">
    <property type="entry name" value="E3_UB_ligase_RBR"/>
</dbReference>
<protein>
    <recommendedName>
        <fullName evidence="9">RING-type domain-containing protein</fullName>
    </recommendedName>
</protein>
<evidence type="ECO:0000256" key="4">
    <source>
        <dbReference type="ARBA" id="ARBA00022771"/>
    </source>
</evidence>
<dbReference type="GeneID" id="111245907"/>
<organism evidence="10 11">
    <name type="scientific">Varroa destructor</name>
    <name type="common">Honeybee mite</name>
    <dbReference type="NCBI Taxonomy" id="109461"/>
    <lineage>
        <taxon>Eukaryota</taxon>
        <taxon>Metazoa</taxon>
        <taxon>Ecdysozoa</taxon>
        <taxon>Arthropoda</taxon>
        <taxon>Chelicerata</taxon>
        <taxon>Arachnida</taxon>
        <taxon>Acari</taxon>
        <taxon>Parasitiformes</taxon>
        <taxon>Mesostigmata</taxon>
        <taxon>Gamasina</taxon>
        <taxon>Dermanyssoidea</taxon>
        <taxon>Varroidae</taxon>
        <taxon>Varroa</taxon>
    </lineage>
</organism>
<reference evidence="10" key="1">
    <citation type="submission" date="2021-01" db="UniProtKB">
        <authorList>
            <consortium name="EnsemblMetazoa"/>
        </authorList>
    </citation>
    <scope>IDENTIFICATION</scope>
</reference>
<dbReference type="GO" id="GO:0004842">
    <property type="term" value="F:ubiquitin-protein transferase activity"/>
    <property type="evidence" value="ECO:0007669"/>
    <property type="project" value="InterPro"/>
</dbReference>
<dbReference type="Pfam" id="PF22191">
    <property type="entry name" value="IBR_1"/>
    <property type="match status" value="1"/>
</dbReference>
<dbReference type="PANTHER" id="PTHR11685">
    <property type="entry name" value="RBR FAMILY RING FINGER AND IBR DOMAIN-CONTAINING"/>
    <property type="match status" value="1"/>
</dbReference>
<dbReference type="PROSITE" id="PS51873">
    <property type="entry name" value="TRIAD"/>
    <property type="match status" value="1"/>
</dbReference>
<dbReference type="SUPFAM" id="SSF57850">
    <property type="entry name" value="RING/U-box"/>
    <property type="match status" value="3"/>
</dbReference>
<keyword evidence="3" id="KW-0677">Repeat</keyword>
<feature type="region of interest" description="Disordered" evidence="7">
    <location>
        <begin position="17"/>
        <end position="44"/>
    </location>
</feature>
<dbReference type="CDD" id="cd20350">
    <property type="entry name" value="Rcat_RBR_RNF217"/>
    <property type="match status" value="1"/>
</dbReference>
<dbReference type="GO" id="GO:0016567">
    <property type="term" value="P:protein ubiquitination"/>
    <property type="evidence" value="ECO:0007669"/>
    <property type="project" value="InterPro"/>
</dbReference>
<evidence type="ECO:0000313" key="11">
    <source>
        <dbReference type="Proteomes" id="UP000594260"/>
    </source>
</evidence>
<dbReference type="Proteomes" id="UP000594260">
    <property type="component" value="Unplaced"/>
</dbReference>
<proteinExistence type="predicted"/>
<dbReference type="InterPro" id="IPR047552">
    <property type="entry name" value="Rcat_RBR_RNF217"/>
</dbReference>
<dbReference type="Gene3D" id="1.20.120.1750">
    <property type="match status" value="1"/>
</dbReference>
<dbReference type="RefSeq" id="XP_022650637.1">
    <property type="nucleotide sequence ID" value="XM_022794902.1"/>
</dbReference>
<keyword evidence="1" id="KW-0808">Transferase</keyword>
<evidence type="ECO:0000256" key="7">
    <source>
        <dbReference type="SAM" id="MobiDB-lite"/>
    </source>
</evidence>
<evidence type="ECO:0000256" key="2">
    <source>
        <dbReference type="ARBA" id="ARBA00022723"/>
    </source>
</evidence>
<feature type="domain" description="RING-type" evidence="9">
    <location>
        <begin position="131"/>
        <end position="333"/>
    </location>
</feature>
<dbReference type="OrthoDB" id="69641at2759"/>
<keyword evidence="8" id="KW-0472">Membrane</keyword>
<keyword evidence="11" id="KW-1185">Reference proteome</keyword>
<dbReference type="Gene3D" id="3.30.40.10">
    <property type="entry name" value="Zinc/RING finger domain, C3HC4 (zinc finger)"/>
    <property type="match status" value="1"/>
</dbReference>
<dbReference type="InterPro" id="IPR013083">
    <property type="entry name" value="Znf_RING/FYVE/PHD"/>
</dbReference>
<dbReference type="GO" id="GO:0008270">
    <property type="term" value="F:zinc ion binding"/>
    <property type="evidence" value="ECO:0007669"/>
    <property type="project" value="UniProtKB-KW"/>
</dbReference>
<evidence type="ECO:0000256" key="6">
    <source>
        <dbReference type="ARBA" id="ARBA00022833"/>
    </source>
</evidence>
<sequence length="438" mass="48265">MTTGTFAPVESLKRSLLEKDVRSSTRTTTATTTTVAPVSASRALSTTRLSTSSDGIQPQLHLQQQQQLQRATLQLLEQVVTDSCGKSVSASLRMITTTDTVAPNQLESSAAAVATVTAKRGNGNHENVAEAAYTCDVCLADSNVLETRSCCGVKICLPCFEEYLEERIMAGFTRIECVNCNRLIAAHNVLRALTRNGRLRIRDEFARLLRGDKKCPRCQLILVKFDGSSCPRCGLNWCFRCEATHEGVNCDQFSEVHRNQIKSWAQSVSEGQWNAQKCPRCKVYVQRASGCDHMHCAHCHTHFCYRCGKRLRHMKFFGDHHSKLSVFGCKYRYKPNQPIQRKLIRSAVFVARLVAIPLAGVGALCGLALVALLAVPMYAGYRVHRNVSARTNFNPKTSTTTATGRPSETKADSNEPSVSPPTYDSGSESSSRIVSPPQ</sequence>
<keyword evidence="8" id="KW-1133">Transmembrane helix</keyword>